<evidence type="ECO:0000256" key="12">
    <source>
        <dbReference type="ARBA" id="ARBA00025712"/>
    </source>
</evidence>
<evidence type="ECO:0000256" key="13">
    <source>
        <dbReference type="ARBA" id="ARBA00025729"/>
    </source>
</evidence>
<dbReference type="Gene3D" id="2.102.10.10">
    <property type="entry name" value="Rieske [2Fe-2S] iron-sulphur domain"/>
    <property type="match status" value="1"/>
</dbReference>
<dbReference type="Gene3D" id="3.90.380.10">
    <property type="entry name" value="Naphthalene 1,2-dioxygenase Alpha Subunit, Chain A, domain 1"/>
    <property type="match status" value="1"/>
</dbReference>
<evidence type="ECO:0000256" key="3">
    <source>
        <dbReference type="ARBA" id="ARBA00004972"/>
    </source>
</evidence>
<name>A0A921ZPW6_MANSE</name>
<protein>
    <recommendedName>
        <fullName evidence="14">cholesterol 7-desaturase</fullName>
        <ecNumber evidence="14">1.14.19.21</ecNumber>
    </recommendedName>
</protein>
<comment type="catalytic activity">
    <reaction evidence="15">
        <text>cholesterol + NADH + O2 + H(+) = 7-dehydrocholesterol + NAD(+) + 2 H2O</text>
        <dbReference type="Rhea" id="RHEA:51644"/>
        <dbReference type="ChEBI" id="CHEBI:15377"/>
        <dbReference type="ChEBI" id="CHEBI:15378"/>
        <dbReference type="ChEBI" id="CHEBI:15379"/>
        <dbReference type="ChEBI" id="CHEBI:16113"/>
        <dbReference type="ChEBI" id="CHEBI:17759"/>
        <dbReference type="ChEBI" id="CHEBI:57540"/>
        <dbReference type="ChEBI" id="CHEBI:57945"/>
        <dbReference type="EC" id="1.14.19.21"/>
    </reaction>
    <physiologicalReaction direction="left-to-right" evidence="15">
        <dbReference type="Rhea" id="RHEA:51645"/>
    </physiologicalReaction>
</comment>
<comment type="catalytic activity">
    <reaction evidence="16">
        <text>cholesterol + NADPH + O2 + H(+) = 7-dehydrocholesterol + NADP(+) + 2 H2O</text>
        <dbReference type="Rhea" id="RHEA:45024"/>
        <dbReference type="ChEBI" id="CHEBI:15377"/>
        <dbReference type="ChEBI" id="CHEBI:15378"/>
        <dbReference type="ChEBI" id="CHEBI:15379"/>
        <dbReference type="ChEBI" id="CHEBI:16113"/>
        <dbReference type="ChEBI" id="CHEBI:17759"/>
        <dbReference type="ChEBI" id="CHEBI:57783"/>
        <dbReference type="ChEBI" id="CHEBI:58349"/>
        <dbReference type="EC" id="1.14.19.21"/>
    </reaction>
    <physiologicalReaction direction="left-to-right" evidence="16">
        <dbReference type="Rhea" id="RHEA:45025"/>
    </physiologicalReaction>
</comment>
<evidence type="ECO:0000256" key="4">
    <source>
        <dbReference type="ARBA" id="ARBA00022692"/>
    </source>
</evidence>
<dbReference type="GO" id="GO:0005737">
    <property type="term" value="C:cytoplasm"/>
    <property type="evidence" value="ECO:0007669"/>
    <property type="project" value="TreeGrafter"/>
</dbReference>
<dbReference type="EC" id="1.14.19.21" evidence="14"/>
<dbReference type="Pfam" id="PF19298">
    <property type="entry name" value="KshA_C"/>
    <property type="match status" value="1"/>
</dbReference>
<evidence type="ECO:0000313" key="20">
    <source>
        <dbReference type="Proteomes" id="UP000791440"/>
    </source>
</evidence>
<dbReference type="GO" id="GO:0051537">
    <property type="term" value="F:2 iron, 2 sulfur cluster binding"/>
    <property type="evidence" value="ECO:0007669"/>
    <property type="project" value="UniProtKB-KW"/>
</dbReference>
<keyword evidence="10" id="KW-0411">Iron-sulfur</keyword>
<dbReference type="OrthoDB" id="426882at2759"/>
<comment type="pathway">
    <text evidence="12">Steroid hormone biosynthesis; dafachronic acid biosynthesis.</text>
</comment>
<comment type="similarity">
    <text evidence="13">Belongs to the cholesterol 7-desaturase family.</text>
</comment>
<comment type="pathway">
    <text evidence="3">Hormone biosynthesis.</text>
</comment>
<feature type="domain" description="Rieske" evidence="18">
    <location>
        <begin position="136"/>
        <end position="239"/>
    </location>
</feature>
<dbReference type="GO" id="GO:0046872">
    <property type="term" value="F:metal ion binding"/>
    <property type="evidence" value="ECO:0007669"/>
    <property type="project" value="UniProtKB-KW"/>
</dbReference>
<evidence type="ECO:0000256" key="9">
    <source>
        <dbReference type="ARBA" id="ARBA00023004"/>
    </source>
</evidence>
<evidence type="ECO:0000256" key="11">
    <source>
        <dbReference type="ARBA" id="ARBA00023136"/>
    </source>
</evidence>
<evidence type="ECO:0000256" key="17">
    <source>
        <dbReference type="SAM" id="Phobius"/>
    </source>
</evidence>
<dbReference type="EMBL" id="JH668796">
    <property type="protein sequence ID" value="KAG6461982.1"/>
    <property type="molecule type" value="Genomic_DNA"/>
</dbReference>
<evidence type="ECO:0000256" key="1">
    <source>
        <dbReference type="ARBA" id="ARBA00001962"/>
    </source>
</evidence>
<comment type="caution">
    <text evidence="19">The sequence shown here is derived from an EMBL/GenBank/DDBJ whole genome shotgun (WGS) entry which is preliminary data.</text>
</comment>
<dbReference type="InterPro" id="IPR036922">
    <property type="entry name" value="Rieske_2Fe-2S_sf"/>
</dbReference>
<accession>A0A921ZPW6</accession>
<comment type="subcellular location">
    <subcellularLocation>
        <location evidence="2">Membrane</location>
    </subcellularLocation>
</comment>
<keyword evidence="20" id="KW-1185">Reference proteome</keyword>
<dbReference type="SUPFAM" id="SSF50022">
    <property type="entry name" value="ISP domain"/>
    <property type="match status" value="1"/>
</dbReference>
<comment type="cofactor">
    <cofactor evidence="1">
        <name>Fe cation</name>
        <dbReference type="ChEBI" id="CHEBI:24875"/>
    </cofactor>
</comment>
<organism evidence="19 20">
    <name type="scientific">Manduca sexta</name>
    <name type="common">Tobacco hawkmoth</name>
    <name type="synonym">Tobacco hornworm</name>
    <dbReference type="NCBI Taxonomy" id="7130"/>
    <lineage>
        <taxon>Eukaryota</taxon>
        <taxon>Metazoa</taxon>
        <taxon>Ecdysozoa</taxon>
        <taxon>Arthropoda</taxon>
        <taxon>Hexapoda</taxon>
        <taxon>Insecta</taxon>
        <taxon>Pterygota</taxon>
        <taxon>Neoptera</taxon>
        <taxon>Endopterygota</taxon>
        <taxon>Lepidoptera</taxon>
        <taxon>Glossata</taxon>
        <taxon>Ditrysia</taxon>
        <taxon>Bombycoidea</taxon>
        <taxon>Sphingidae</taxon>
        <taxon>Sphinginae</taxon>
        <taxon>Sphingini</taxon>
        <taxon>Manduca</taxon>
    </lineage>
</organism>
<dbReference type="CDD" id="cd03469">
    <property type="entry name" value="Rieske_RO_Alpha_N"/>
    <property type="match status" value="1"/>
</dbReference>
<dbReference type="PANTHER" id="PTHR21266:SF32">
    <property type="entry name" value="CHOLESTEROL 7-DESATURASE NVD"/>
    <property type="match status" value="1"/>
</dbReference>
<evidence type="ECO:0000256" key="7">
    <source>
        <dbReference type="ARBA" id="ARBA00022989"/>
    </source>
</evidence>
<dbReference type="InterPro" id="IPR050584">
    <property type="entry name" value="Cholesterol_7-desaturase"/>
</dbReference>
<evidence type="ECO:0000256" key="15">
    <source>
        <dbReference type="ARBA" id="ARBA00047853"/>
    </source>
</evidence>
<feature type="transmembrane region" description="Helical" evidence="17">
    <location>
        <begin position="66"/>
        <end position="84"/>
    </location>
</feature>
<dbReference type="GO" id="GO:0170056">
    <property type="term" value="F:cholesterol 7-desaturase [NAD(P)H] activity"/>
    <property type="evidence" value="ECO:0007669"/>
    <property type="project" value="UniProtKB-EC"/>
</dbReference>
<keyword evidence="5" id="KW-0001">2Fe-2S</keyword>
<keyword evidence="8" id="KW-0560">Oxidoreductase</keyword>
<gene>
    <name evidence="19" type="ORF">O3G_MSEX012979</name>
</gene>
<evidence type="ECO:0000256" key="8">
    <source>
        <dbReference type="ARBA" id="ARBA00023002"/>
    </source>
</evidence>
<evidence type="ECO:0000259" key="18">
    <source>
        <dbReference type="PROSITE" id="PS51296"/>
    </source>
</evidence>
<reference evidence="19" key="1">
    <citation type="journal article" date="2016" name="Insect Biochem. Mol. Biol.">
        <title>Multifaceted biological insights from a draft genome sequence of the tobacco hornworm moth, Manduca sexta.</title>
        <authorList>
            <person name="Kanost M.R."/>
            <person name="Arrese E.L."/>
            <person name="Cao X."/>
            <person name="Chen Y.R."/>
            <person name="Chellapilla S."/>
            <person name="Goldsmith M.R."/>
            <person name="Grosse-Wilde E."/>
            <person name="Heckel D.G."/>
            <person name="Herndon N."/>
            <person name="Jiang H."/>
            <person name="Papanicolaou A."/>
            <person name="Qu J."/>
            <person name="Soulages J.L."/>
            <person name="Vogel H."/>
            <person name="Walters J."/>
            <person name="Waterhouse R.M."/>
            <person name="Ahn S.J."/>
            <person name="Almeida F.C."/>
            <person name="An C."/>
            <person name="Aqrawi P."/>
            <person name="Bretschneider A."/>
            <person name="Bryant W.B."/>
            <person name="Bucks S."/>
            <person name="Chao H."/>
            <person name="Chevignon G."/>
            <person name="Christen J.M."/>
            <person name="Clarke D.F."/>
            <person name="Dittmer N.T."/>
            <person name="Ferguson L.C.F."/>
            <person name="Garavelou S."/>
            <person name="Gordon K.H.J."/>
            <person name="Gunaratna R.T."/>
            <person name="Han Y."/>
            <person name="Hauser F."/>
            <person name="He Y."/>
            <person name="Heidel-Fischer H."/>
            <person name="Hirsh A."/>
            <person name="Hu Y."/>
            <person name="Jiang H."/>
            <person name="Kalra D."/>
            <person name="Klinner C."/>
            <person name="Konig C."/>
            <person name="Kovar C."/>
            <person name="Kroll A.R."/>
            <person name="Kuwar S.S."/>
            <person name="Lee S.L."/>
            <person name="Lehman R."/>
            <person name="Li K."/>
            <person name="Li Z."/>
            <person name="Liang H."/>
            <person name="Lovelace S."/>
            <person name="Lu Z."/>
            <person name="Mansfield J.H."/>
            <person name="McCulloch K.J."/>
            <person name="Mathew T."/>
            <person name="Morton B."/>
            <person name="Muzny D.M."/>
            <person name="Neunemann D."/>
            <person name="Ongeri F."/>
            <person name="Pauchet Y."/>
            <person name="Pu L.L."/>
            <person name="Pyrousis I."/>
            <person name="Rao X.J."/>
            <person name="Redding A."/>
            <person name="Roesel C."/>
            <person name="Sanchez-Gracia A."/>
            <person name="Schaack S."/>
            <person name="Shukla A."/>
            <person name="Tetreau G."/>
            <person name="Wang Y."/>
            <person name="Xiong G.H."/>
            <person name="Traut W."/>
            <person name="Walsh T.K."/>
            <person name="Worley K.C."/>
            <person name="Wu D."/>
            <person name="Wu W."/>
            <person name="Wu Y.Q."/>
            <person name="Zhang X."/>
            <person name="Zou Z."/>
            <person name="Zucker H."/>
            <person name="Briscoe A.D."/>
            <person name="Burmester T."/>
            <person name="Clem R.J."/>
            <person name="Feyereisen R."/>
            <person name="Grimmelikhuijzen C.J.P."/>
            <person name="Hamodrakas S.J."/>
            <person name="Hansson B.S."/>
            <person name="Huguet E."/>
            <person name="Jermiin L.S."/>
            <person name="Lan Q."/>
            <person name="Lehman H.K."/>
            <person name="Lorenzen M."/>
            <person name="Merzendorfer H."/>
            <person name="Michalopoulos I."/>
            <person name="Morton D.B."/>
            <person name="Muthukrishnan S."/>
            <person name="Oakeshott J.G."/>
            <person name="Palmer W."/>
            <person name="Park Y."/>
            <person name="Passarelli A.L."/>
            <person name="Rozas J."/>
            <person name="Schwartz L.M."/>
            <person name="Smith W."/>
            <person name="Southgate A."/>
            <person name="Vilcinskas A."/>
            <person name="Vogt R."/>
            <person name="Wang P."/>
            <person name="Werren J."/>
            <person name="Yu X.Q."/>
            <person name="Zhou J.J."/>
            <person name="Brown S.J."/>
            <person name="Scherer S.E."/>
            <person name="Richards S."/>
            <person name="Blissard G.W."/>
        </authorList>
    </citation>
    <scope>NUCLEOTIDE SEQUENCE</scope>
</reference>
<keyword evidence="7 17" id="KW-1133">Transmembrane helix</keyword>
<dbReference type="PANTHER" id="PTHR21266">
    <property type="entry name" value="IRON-SULFUR DOMAIN CONTAINING PROTEIN"/>
    <property type="match status" value="1"/>
</dbReference>
<keyword evidence="4 17" id="KW-0812">Transmembrane</keyword>
<dbReference type="GO" id="GO:0008203">
    <property type="term" value="P:cholesterol metabolic process"/>
    <property type="evidence" value="ECO:0007669"/>
    <property type="project" value="InterPro"/>
</dbReference>
<proteinExistence type="inferred from homology"/>
<dbReference type="Proteomes" id="UP000791440">
    <property type="component" value="Unassembled WGS sequence"/>
</dbReference>
<dbReference type="InterPro" id="IPR045605">
    <property type="entry name" value="KshA-like_C"/>
</dbReference>
<evidence type="ECO:0000256" key="10">
    <source>
        <dbReference type="ARBA" id="ARBA00023014"/>
    </source>
</evidence>
<reference evidence="19" key="2">
    <citation type="submission" date="2020-12" db="EMBL/GenBank/DDBJ databases">
        <authorList>
            <person name="Kanost M."/>
        </authorList>
    </citation>
    <scope>NUCLEOTIDE SEQUENCE</scope>
</reference>
<evidence type="ECO:0000256" key="6">
    <source>
        <dbReference type="ARBA" id="ARBA00022723"/>
    </source>
</evidence>
<dbReference type="InterPro" id="IPR017941">
    <property type="entry name" value="Rieske_2Fe-2S"/>
</dbReference>
<dbReference type="Pfam" id="PF00355">
    <property type="entry name" value="Rieske"/>
    <property type="match status" value="1"/>
</dbReference>
<keyword evidence="9" id="KW-0408">Iron</keyword>
<dbReference type="PROSITE" id="PS51296">
    <property type="entry name" value="RIESKE"/>
    <property type="match status" value="1"/>
</dbReference>
<evidence type="ECO:0000313" key="19">
    <source>
        <dbReference type="EMBL" id="KAG6461982.1"/>
    </source>
</evidence>
<keyword evidence="6" id="KW-0479">Metal-binding</keyword>
<dbReference type="GO" id="GO:0016020">
    <property type="term" value="C:membrane"/>
    <property type="evidence" value="ECO:0007669"/>
    <property type="project" value="UniProtKB-SubCell"/>
</dbReference>
<sequence>MFNVTSKPAIEYKMAACPSDSVNNPVTYSQCHDAILNSEFKFEIFFFYANVVFGVLKSVFEFFYGHYAVILFVTILYCLVYVTYKAFWNHTLYSKELTETGFDHIPEGPDRDRRIARAQLARRMGSKIPPPYPNGWFAVAESRDLKIGDVISVDALGQNLCVYRGEDGVARCVDAYCPHLGANLAIGGTVCGSCIECPFHKWKFNADGACVSVPGVEHAPKGVSIKTWTTVEADGAVWIWYDAEGREPLWSMSDSPQMKTFGYRGRNEFIVSAHIQEIPENGADVAHLNAVHSPSLVSSLGEKFPMLYNLIGRHVWRAEWLKGEDHTAVMNLVHDYKVLKFDLAHTEVKVIQNGPGQVKLLVDTAVGQIYVMQSVTPLGPLLQKVVHRMYSPVYNAPIASFFVKYEGVMFERDVKIWNSKRFVSAPAYVRSDKAIRSFRSWFAQFYSENSVSFRNALQNPLDW</sequence>
<keyword evidence="11 17" id="KW-0472">Membrane</keyword>
<evidence type="ECO:0000256" key="14">
    <source>
        <dbReference type="ARBA" id="ARBA00026095"/>
    </source>
</evidence>
<evidence type="ECO:0000256" key="16">
    <source>
        <dbReference type="ARBA" id="ARBA00049548"/>
    </source>
</evidence>
<evidence type="ECO:0000256" key="5">
    <source>
        <dbReference type="ARBA" id="ARBA00022714"/>
    </source>
</evidence>
<evidence type="ECO:0000256" key="2">
    <source>
        <dbReference type="ARBA" id="ARBA00004370"/>
    </source>
</evidence>
<dbReference type="AlphaFoldDB" id="A0A921ZPW6"/>
<dbReference type="SUPFAM" id="SSF55961">
    <property type="entry name" value="Bet v1-like"/>
    <property type="match status" value="1"/>
</dbReference>